<keyword evidence="7" id="KW-0496">Mitochondrion</keyword>
<evidence type="ECO:0008006" key="11">
    <source>
        <dbReference type="Google" id="ProtNLM"/>
    </source>
</evidence>
<evidence type="ECO:0000256" key="1">
    <source>
        <dbReference type="ARBA" id="ARBA00004443"/>
    </source>
</evidence>
<evidence type="ECO:0000256" key="8">
    <source>
        <dbReference type="ARBA" id="ARBA00023136"/>
    </source>
</evidence>
<evidence type="ECO:0000256" key="2">
    <source>
        <dbReference type="ARBA" id="ARBA00008317"/>
    </source>
</evidence>
<dbReference type="InterPro" id="IPR019377">
    <property type="entry name" value="NADH_UbQ_OxRdtase_su10"/>
</dbReference>
<dbReference type="PANTHER" id="PTHR13094">
    <property type="entry name" value="NADH-UBIQUINONE OXIDOREDUCTASE PDSW SUBUNIT"/>
    <property type="match status" value="1"/>
</dbReference>
<dbReference type="OrthoDB" id="10252718at2759"/>
<dbReference type="STRING" id="578462.A0A0L0SHV2"/>
<keyword evidence="3" id="KW-0813">Transport</keyword>
<evidence type="ECO:0000256" key="6">
    <source>
        <dbReference type="ARBA" id="ARBA00022982"/>
    </source>
</evidence>
<dbReference type="VEuPathDB" id="FungiDB:AMAG_07277"/>
<comment type="similarity">
    <text evidence="2">Belongs to the complex I NDUFB10 subunit family.</text>
</comment>
<dbReference type="Proteomes" id="UP000054350">
    <property type="component" value="Unassembled WGS sequence"/>
</dbReference>
<reference evidence="10" key="2">
    <citation type="submission" date="2009-11" db="EMBL/GenBank/DDBJ databases">
        <title>The Genome Sequence of Allomyces macrogynus strain ATCC 38327.</title>
        <authorList>
            <consortium name="The Broad Institute Genome Sequencing Platform"/>
            <person name="Russ C."/>
            <person name="Cuomo C."/>
            <person name="Shea T."/>
            <person name="Young S.K."/>
            <person name="Zeng Q."/>
            <person name="Koehrsen M."/>
            <person name="Haas B."/>
            <person name="Borodovsky M."/>
            <person name="Guigo R."/>
            <person name="Alvarado L."/>
            <person name="Berlin A."/>
            <person name="Borenstein D."/>
            <person name="Chen Z."/>
            <person name="Engels R."/>
            <person name="Freedman E."/>
            <person name="Gellesch M."/>
            <person name="Goldberg J."/>
            <person name="Griggs A."/>
            <person name="Gujja S."/>
            <person name="Heiman D."/>
            <person name="Hepburn T."/>
            <person name="Howarth C."/>
            <person name="Jen D."/>
            <person name="Larson L."/>
            <person name="Lewis B."/>
            <person name="Mehta T."/>
            <person name="Park D."/>
            <person name="Pearson M."/>
            <person name="Roberts A."/>
            <person name="Saif S."/>
            <person name="Shenoy N."/>
            <person name="Sisk P."/>
            <person name="Stolte C."/>
            <person name="Sykes S."/>
            <person name="Walk T."/>
            <person name="White J."/>
            <person name="Yandava C."/>
            <person name="Burger G."/>
            <person name="Gray M.W."/>
            <person name="Holland P.W.H."/>
            <person name="King N."/>
            <person name="Lang F.B.F."/>
            <person name="Roger A.J."/>
            <person name="Ruiz-Trillo I."/>
            <person name="Lander E."/>
            <person name="Nusbaum C."/>
        </authorList>
    </citation>
    <scope>NUCLEOTIDE SEQUENCE [LARGE SCALE GENOMIC DNA]</scope>
    <source>
        <strain evidence="10">ATCC 38327</strain>
    </source>
</reference>
<dbReference type="GO" id="GO:0045271">
    <property type="term" value="C:respiratory chain complex I"/>
    <property type="evidence" value="ECO:0007669"/>
    <property type="project" value="UniProtKB-ARBA"/>
</dbReference>
<sequence length="113" mass="13215">MTATDAKRMPVDPENRTWAPVTDLRNIDPHDRIAFFEARDQHLREQWVEQMTTVIIKEKLQRCTRQEGVNAPENCHHLVEAYMDRLRRGGFKSWRTELQERQKAAAAAVSANE</sequence>
<dbReference type="Pfam" id="PF10249">
    <property type="entry name" value="NDUFB10"/>
    <property type="match status" value="1"/>
</dbReference>
<dbReference type="PANTHER" id="PTHR13094:SF1">
    <property type="entry name" value="NADH DEHYDROGENASE [UBIQUINONE] 1 BETA SUBCOMPLEX SUBUNIT 10"/>
    <property type="match status" value="1"/>
</dbReference>
<keyword evidence="4" id="KW-0679">Respiratory chain</keyword>
<name>A0A0L0SHV2_ALLM3</name>
<evidence type="ECO:0000313" key="9">
    <source>
        <dbReference type="EMBL" id="KNE62019.1"/>
    </source>
</evidence>
<evidence type="ECO:0000256" key="3">
    <source>
        <dbReference type="ARBA" id="ARBA00022448"/>
    </source>
</evidence>
<dbReference type="AlphaFoldDB" id="A0A0L0SHV2"/>
<keyword evidence="10" id="KW-1185">Reference proteome</keyword>
<comment type="subcellular location">
    <subcellularLocation>
        <location evidence="1">Mitochondrion inner membrane</location>
        <topology evidence="1">Peripheral membrane protein</topology>
        <orientation evidence="1">Matrix side</orientation>
    </subcellularLocation>
</comment>
<keyword evidence="5" id="KW-0999">Mitochondrion inner membrane</keyword>
<evidence type="ECO:0000256" key="5">
    <source>
        <dbReference type="ARBA" id="ARBA00022792"/>
    </source>
</evidence>
<evidence type="ECO:0000256" key="4">
    <source>
        <dbReference type="ARBA" id="ARBA00022660"/>
    </source>
</evidence>
<organism evidence="9 10">
    <name type="scientific">Allomyces macrogynus (strain ATCC 38327)</name>
    <name type="common">Allomyces javanicus var. macrogynus</name>
    <dbReference type="NCBI Taxonomy" id="578462"/>
    <lineage>
        <taxon>Eukaryota</taxon>
        <taxon>Fungi</taxon>
        <taxon>Fungi incertae sedis</taxon>
        <taxon>Blastocladiomycota</taxon>
        <taxon>Blastocladiomycetes</taxon>
        <taxon>Blastocladiales</taxon>
        <taxon>Blastocladiaceae</taxon>
        <taxon>Allomyces</taxon>
    </lineage>
</organism>
<dbReference type="GO" id="GO:0005743">
    <property type="term" value="C:mitochondrial inner membrane"/>
    <property type="evidence" value="ECO:0007669"/>
    <property type="project" value="UniProtKB-SubCell"/>
</dbReference>
<evidence type="ECO:0000313" key="10">
    <source>
        <dbReference type="Proteomes" id="UP000054350"/>
    </source>
</evidence>
<reference evidence="9 10" key="1">
    <citation type="submission" date="2009-11" db="EMBL/GenBank/DDBJ databases">
        <title>Annotation of Allomyces macrogynus ATCC 38327.</title>
        <authorList>
            <consortium name="The Broad Institute Genome Sequencing Platform"/>
            <person name="Russ C."/>
            <person name="Cuomo C."/>
            <person name="Burger G."/>
            <person name="Gray M.W."/>
            <person name="Holland P.W.H."/>
            <person name="King N."/>
            <person name="Lang F.B.F."/>
            <person name="Roger A.J."/>
            <person name="Ruiz-Trillo I."/>
            <person name="Young S.K."/>
            <person name="Zeng Q."/>
            <person name="Gargeya S."/>
            <person name="Fitzgerald M."/>
            <person name="Haas B."/>
            <person name="Abouelleil A."/>
            <person name="Alvarado L."/>
            <person name="Arachchi H.M."/>
            <person name="Berlin A."/>
            <person name="Chapman S.B."/>
            <person name="Gearin G."/>
            <person name="Goldberg J."/>
            <person name="Griggs A."/>
            <person name="Gujja S."/>
            <person name="Hansen M."/>
            <person name="Heiman D."/>
            <person name="Howarth C."/>
            <person name="Larimer J."/>
            <person name="Lui A."/>
            <person name="MacDonald P.J.P."/>
            <person name="McCowen C."/>
            <person name="Montmayeur A."/>
            <person name="Murphy C."/>
            <person name="Neiman D."/>
            <person name="Pearson M."/>
            <person name="Priest M."/>
            <person name="Roberts A."/>
            <person name="Saif S."/>
            <person name="Shea T."/>
            <person name="Sisk P."/>
            <person name="Stolte C."/>
            <person name="Sykes S."/>
            <person name="Wortman J."/>
            <person name="Nusbaum C."/>
            <person name="Birren B."/>
        </authorList>
    </citation>
    <scope>NUCLEOTIDE SEQUENCE [LARGE SCALE GENOMIC DNA]</scope>
    <source>
        <strain evidence="9 10">ATCC 38327</strain>
    </source>
</reference>
<keyword evidence="8" id="KW-0472">Membrane</keyword>
<accession>A0A0L0SHV2</accession>
<gene>
    <name evidence="9" type="ORF">AMAG_07277</name>
</gene>
<keyword evidence="6" id="KW-0249">Electron transport</keyword>
<dbReference type="EMBL" id="GG745339">
    <property type="protein sequence ID" value="KNE62019.1"/>
    <property type="molecule type" value="Genomic_DNA"/>
</dbReference>
<dbReference type="InterPro" id="IPR039993">
    <property type="entry name" value="NDUFB10"/>
</dbReference>
<evidence type="ECO:0000256" key="7">
    <source>
        <dbReference type="ARBA" id="ARBA00023128"/>
    </source>
</evidence>
<protein>
    <recommendedName>
        <fullName evidence="11">NADH-ubiquinone oxidoreductase 12 kDa subunit, mitochondrial</fullName>
    </recommendedName>
</protein>
<proteinExistence type="inferred from homology"/>